<evidence type="ECO:0000313" key="2">
    <source>
        <dbReference type="Proteomes" id="UP000799755"/>
    </source>
</evidence>
<sequence length="605" mass="61222">MSFAFGTGSTPNKLLFGAANTSGGSTPSLFGSTTNNANAGSNTPASSNSFIGGNSGSSTLFSGGSSSNTPAASKPSLFGAIQPTSGATQPSSGTFPFGNNGATSGTTSNAPLSLFASKPATTSASYSPGLFAPASSSSAPAKPLGSTPTSQDSFNFATGSSNLFGGPSRNTAGGSNLFGVNANQGGPSQQSNTSTSSTLFGTQATPKPSLFNVSGTAPALSTPFSLGSTPAATQPANPPASTGAPPSNIGGGSAGNLFNLGKPNGPTQGSIAATSSAPPITSAGATPTLFPGLGNNTTTSSAPASTNTAAPSMFSGLGSKTTTTSVQPSTSTTTTAPAAAAARGTSGNGTANPPPATSGPTGGDATKTTTTGLGSSTAGPTPSTQSRLKNKSMDEIITRWAADLSKYQKEFQTQADQVALWDRAIVENSDKVTKLYSKTFQAERDAAEQELEAYLDKYEKEVEGMMQNHGMSGSGRSDVEKNNSDPDSDPFTRYKLAEKLQDRLNELNKDLTEMIEEINSTSQTLSKTGKPDDPLTKVVRVLNGQLAQLQLIDSGASQLQDKIKATQKESHRVGANGWNGLGTDPTEDFYRSFRGGRGERFGGVS</sequence>
<evidence type="ECO:0000313" key="1">
    <source>
        <dbReference type="EMBL" id="KAF2471087.1"/>
    </source>
</evidence>
<proteinExistence type="predicted"/>
<organism evidence="1 2">
    <name type="scientific">Lindgomyces ingoldianus</name>
    <dbReference type="NCBI Taxonomy" id="673940"/>
    <lineage>
        <taxon>Eukaryota</taxon>
        <taxon>Fungi</taxon>
        <taxon>Dikarya</taxon>
        <taxon>Ascomycota</taxon>
        <taxon>Pezizomycotina</taxon>
        <taxon>Dothideomycetes</taxon>
        <taxon>Pleosporomycetidae</taxon>
        <taxon>Pleosporales</taxon>
        <taxon>Lindgomycetaceae</taxon>
        <taxon>Lindgomyces</taxon>
    </lineage>
</organism>
<gene>
    <name evidence="1" type="ORF">BDR25DRAFT_325363</name>
</gene>
<reference evidence="1" key="1">
    <citation type="journal article" date="2020" name="Stud. Mycol.">
        <title>101 Dothideomycetes genomes: a test case for predicting lifestyles and emergence of pathogens.</title>
        <authorList>
            <person name="Haridas S."/>
            <person name="Albert R."/>
            <person name="Binder M."/>
            <person name="Bloem J."/>
            <person name="Labutti K."/>
            <person name="Salamov A."/>
            <person name="Andreopoulos B."/>
            <person name="Baker S."/>
            <person name="Barry K."/>
            <person name="Bills G."/>
            <person name="Bluhm B."/>
            <person name="Cannon C."/>
            <person name="Castanera R."/>
            <person name="Culley D."/>
            <person name="Daum C."/>
            <person name="Ezra D."/>
            <person name="Gonzalez J."/>
            <person name="Henrissat B."/>
            <person name="Kuo A."/>
            <person name="Liang C."/>
            <person name="Lipzen A."/>
            <person name="Lutzoni F."/>
            <person name="Magnuson J."/>
            <person name="Mondo S."/>
            <person name="Nolan M."/>
            <person name="Ohm R."/>
            <person name="Pangilinan J."/>
            <person name="Park H.-J."/>
            <person name="Ramirez L."/>
            <person name="Alfaro M."/>
            <person name="Sun H."/>
            <person name="Tritt A."/>
            <person name="Yoshinaga Y."/>
            <person name="Zwiers L.-H."/>
            <person name="Turgeon B."/>
            <person name="Goodwin S."/>
            <person name="Spatafora J."/>
            <person name="Crous P."/>
            <person name="Grigoriev I."/>
        </authorList>
    </citation>
    <scope>NUCLEOTIDE SEQUENCE</scope>
    <source>
        <strain evidence="1">ATCC 200398</strain>
    </source>
</reference>
<comment type="caution">
    <text evidence="1">The sequence shown here is derived from an EMBL/GenBank/DDBJ whole genome shotgun (WGS) entry which is preliminary data.</text>
</comment>
<accession>A0ACB6QXT1</accession>
<protein>
    <submittedName>
        <fullName evidence="1">Uncharacterized protein</fullName>
    </submittedName>
</protein>
<dbReference type="Proteomes" id="UP000799755">
    <property type="component" value="Unassembled WGS sequence"/>
</dbReference>
<keyword evidence="2" id="KW-1185">Reference proteome</keyword>
<dbReference type="EMBL" id="MU003506">
    <property type="protein sequence ID" value="KAF2471087.1"/>
    <property type="molecule type" value="Genomic_DNA"/>
</dbReference>
<name>A0ACB6QXT1_9PLEO</name>